<gene>
    <name evidence="3" type="ORF">HaLaN_02241</name>
</gene>
<name>A0A699YKF3_HAELA</name>
<proteinExistence type="predicted"/>
<feature type="non-terminal residue" evidence="3">
    <location>
        <position position="1"/>
    </location>
</feature>
<keyword evidence="4" id="KW-1185">Reference proteome</keyword>
<evidence type="ECO:0000256" key="2">
    <source>
        <dbReference type="SAM" id="Phobius"/>
    </source>
</evidence>
<dbReference type="EMBL" id="BLLF01000094">
    <property type="protein sequence ID" value="GFH07446.1"/>
    <property type="molecule type" value="Genomic_DNA"/>
</dbReference>
<evidence type="ECO:0000313" key="4">
    <source>
        <dbReference type="Proteomes" id="UP000485058"/>
    </source>
</evidence>
<dbReference type="Proteomes" id="UP000485058">
    <property type="component" value="Unassembled WGS sequence"/>
</dbReference>
<comment type="caution">
    <text evidence="3">The sequence shown here is derived from an EMBL/GenBank/DDBJ whole genome shotgun (WGS) entry which is preliminary data.</text>
</comment>
<organism evidence="3 4">
    <name type="scientific">Haematococcus lacustris</name>
    <name type="common">Green alga</name>
    <name type="synonym">Haematococcus pluvialis</name>
    <dbReference type="NCBI Taxonomy" id="44745"/>
    <lineage>
        <taxon>Eukaryota</taxon>
        <taxon>Viridiplantae</taxon>
        <taxon>Chlorophyta</taxon>
        <taxon>core chlorophytes</taxon>
        <taxon>Chlorophyceae</taxon>
        <taxon>CS clade</taxon>
        <taxon>Chlamydomonadales</taxon>
        <taxon>Haematococcaceae</taxon>
        <taxon>Haematococcus</taxon>
    </lineage>
</organism>
<protein>
    <submittedName>
        <fullName evidence="3">Uncharacterized protein</fullName>
    </submittedName>
</protein>
<keyword evidence="2" id="KW-0812">Transmembrane</keyword>
<dbReference type="AlphaFoldDB" id="A0A699YKF3"/>
<evidence type="ECO:0000313" key="3">
    <source>
        <dbReference type="EMBL" id="GFH07446.1"/>
    </source>
</evidence>
<sequence length="108" mass="11406">MDMYLASSGQKVTSLDELQDIDELMVVERLLPAAFAPSLPVSTRDLAPGTPGTAPADTDKGTAITRLGRRKKGKRSSVTLGAALMAVAVVFCLVTMIWFMLRGAPGIA</sequence>
<feature type="region of interest" description="Disordered" evidence="1">
    <location>
        <begin position="42"/>
        <end position="75"/>
    </location>
</feature>
<evidence type="ECO:0000256" key="1">
    <source>
        <dbReference type="SAM" id="MobiDB-lite"/>
    </source>
</evidence>
<keyword evidence="2" id="KW-0472">Membrane</keyword>
<reference evidence="3 4" key="1">
    <citation type="submission" date="2020-02" db="EMBL/GenBank/DDBJ databases">
        <title>Draft genome sequence of Haematococcus lacustris strain NIES-144.</title>
        <authorList>
            <person name="Morimoto D."/>
            <person name="Nakagawa S."/>
            <person name="Yoshida T."/>
            <person name="Sawayama S."/>
        </authorList>
    </citation>
    <scope>NUCLEOTIDE SEQUENCE [LARGE SCALE GENOMIC DNA]</scope>
    <source>
        <strain evidence="3 4">NIES-144</strain>
    </source>
</reference>
<accession>A0A699YKF3</accession>
<feature type="transmembrane region" description="Helical" evidence="2">
    <location>
        <begin position="78"/>
        <end position="101"/>
    </location>
</feature>
<keyword evidence="2" id="KW-1133">Transmembrane helix</keyword>